<dbReference type="EMBL" id="GEGO01005745">
    <property type="protein sequence ID" value="JAR89659.1"/>
    <property type="molecule type" value="Transcribed_RNA"/>
</dbReference>
<evidence type="ECO:0000313" key="1">
    <source>
        <dbReference type="EMBL" id="JAR89659.1"/>
    </source>
</evidence>
<organism evidence="1">
    <name type="scientific">Ixodes ricinus</name>
    <name type="common">Common tick</name>
    <name type="synonym">Acarus ricinus</name>
    <dbReference type="NCBI Taxonomy" id="34613"/>
    <lineage>
        <taxon>Eukaryota</taxon>
        <taxon>Metazoa</taxon>
        <taxon>Ecdysozoa</taxon>
        <taxon>Arthropoda</taxon>
        <taxon>Chelicerata</taxon>
        <taxon>Arachnida</taxon>
        <taxon>Acari</taxon>
        <taxon>Parasitiformes</taxon>
        <taxon>Ixodida</taxon>
        <taxon>Ixodoidea</taxon>
        <taxon>Ixodidae</taxon>
        <taxon>Ixodinae</taxon>
        <taxon>Ixodes</taxon>
    </lineage>
</organism>
<name>A0A147BFT6_IXORI</name>
<accession>A0A147BFT6</accession>
<reference evidence="1" key="1">
    <citation type="journal article" date="2018" name="PLoS Negl. Trop. Dis.">
        <title>Sialome diversity of ticks revealed by RNAseq of single tick salivary glands.</title>
        <authorList>
            <person name="Perner J."/>
            <person name="Kropackova S."/>
            <person name="Kopacek P."/>
            <person name="Ribeiro J.M."/>
        </authorList>
    </citation>
    <scope>NUCLEOTIDE SEQUENCE</scope>
    <source>
        <strain evidence="1">Siblings of single egg batch collected in Ceske Budejovice</strain>
        <tissue evidence="1">Salivary glands</tissue>
    </source>
</reference>
<sequence length="199" mass="22198">LSKNTKAIKCSAKVTPHALHTPWKTGTSVVEPINSDMMIYEVSSVGLNLYLDTGMCTPGTALWDNAMVTSNPTEFSKTNHKTMIEKYWGVVIDSGGTMTESDQIPYYLNHYVNCDLNHDLNHLDFSLCPESAHLPSHFMCLRATPLRQKAIVLHVTCGRPAPSTDWVLVSDRLTRVLRSKGSPSQKFTQHSYPIRAALH</sequence>
<feature type="non-terminal residue" evidence="1">
    <location>
        <position position="1"/>
    </location>
</feature>
<proteinExistence type="predicted"/>
<protein>
    <submittedName>
        <fullName evidence="1">Uncharacterized protein</fullName>
    </submittedName>
</protein>
<dbReference type="AlphaFoldDB" id="A0A147BFT6"/>